<comment type="caution">
    <text evidence="1">The sequence shown here is derived from an EMBL/GenBank/DDBJ whole genome shotgun (WGS) entry which is preliminary data.</text>
</comment>
<keyword evidence="2" id="KW-1185">Reference proteome</keyword>
<organism evidence="1 2">
    <name type="scientific">Trichonephila clavipes</name>
    <name type="common">Golden silk orbweaver</name>
    <name type="synonym">Nephila clavipes</name>
    <dbReference type="NCBI Taxonomy" id="2585209"/>
    <lineage>
        <taxon>Eukaryota</taxon>
        <taxon>Metazoa</taxon>
        <taxon>Ecdysozoa</taxon>
        <taxon>Arthropoda</taxon>
        <taxon>Chelicerata</taxon>
        <taxon>Arachnida</taxon>
        <taxon>Araneae</taxon>
        <taxon>Araneomorphae</taxon>
        <taxon>Entelegynae</taxon>
        <taxon>Araneoidea</taxon>
        <taxon>Nephilidae</taxon>
        <taxon>Trichonephila</taxon>
    </lineage>
</organism>
<proteinExistence type="predicted"/>
<gene>
    <name evidence="1" type="ORF">TNCV_4470311</name>
</gene>
<dbReference type="Proteomes" id="UP000887159">
    <property type="component" value="Unassembled WGS sequence"/>
</dbReference>
<protein>
    <submittedName>
        <fullName evidence="1">Uncharacterized protein</fullName>
    </submittedName>
</protein>
<accession>A0A8X6VFS5</accession>
<dbReference type="EMBL" id="BMAU01021304">
    <property type="protein sequence ID" value="GFY11044.1"/>
    <property type="molecule type" value="Genomic_DNA"/>
</dbReference>
<sequence length="121" mass="13760">MTHPDIPIFYGYNAPSRRGNVSPFARVRPQRWGKKDAFHRIPFLVNRANVKTAIITLGTGDFPSLPFAKSNLRPQNLTSQGGSNVLRYATVNRRSDIGIYKHITLFSILNVSSVFYFKRSF</sequence>
<reference evidence="1" key="1">
    <citation type="submission" date="2020-08" db="EMBL/GenBank/DDBJ databases">
        <title>Multicomponent nature underlies the extraordinary mechanical properties of spider dragline silk.</title>
        <authorList>
            <person name="Kono N."/>
            <person name="Nakamura H."/>
            <person name="Mori M."/>
            <person name="Yoshida Y."/>
            <person name="Ohtoshi R."/>
            <person name="Malay A.D."/>
            <person name="Moran D.A.P."/>
            <person name="Tomita M."/>
            <person name="Numata K."/>
            <person name="Arakawa K."/>
        </authorList>
    </citation>
    <scope>NUCLEOTIDE SEQUENCE</scope>
</reference>
<evidence type="ECO:0000313" key="2">
    <source>
        <dbReference type="Proteomes" id="UP000887159"/>
    </source>
</evidence>
<dbReference type="AlphaFoldDB" id="A0A8X6VFS5"/>
<evidence type="ECO:0000313" key="1">
    <source>
        <dbReference type="EMBL" id="GFY11044.1"/>
    </source>
</evidence>
<name>A0A8X6VFS5_TRICX</name>